<dbReference type="HOGENOM" id="CLU_2101374_0_0_1"/>
<gene>
    <name evidence="2" type="ordered locus">VIT_14s0066g02120</name>
</gene>
<keyword evidence="3" id="KW-1185">Reference proteome</keyword>
<dbReference type="InParanoid" id="D7TWX2"/>
<feature type="transmembrane region" description="Helical" evidence="1">
    <location>
        <begin position="21"/>
        <end position="42"/>
    </location>
</feature>
<name>D7TWX2_VITVI</name>
<protein>
    <submittedName>
        <fullName evidence="2">Uncharacterized protein</fullName>
    </submittedName>
</protein>
<keyword evidence="1" id="KW-0812">Transmembrane</keyword>
<dbReference type="EMBL" id="FN596252">
    <property type="protein sequence ID" value="CBI34997.3"/>
    <property type="molecule type" value="Genomic_DNA"/>
</dbReference>
<keyword evidence="1" id="KW-0472">Membrane</keyword>
<evidence type="ECO:0000313" key="2">
    <source>
        <dbReference type="EMBL" id="CBI34997.3"/>
    </source>
</evidence>
<evidence type="ECO:0000256" key="1">
    <source>
        <dbReference type="SAM" id="Phobius"/>
    </source>
</evidence>
<dbReference type="PaxDb" id="29760-VIT_14s0066g02120.t01"/>
<accession>D7TWX2</accession>
<dbReference type="AlphaFoldDB" id="D7TWX2"/>
<organism evidence="2 3">
    <name type="scientific">Vitis vinifera</name>
    <name type="common">Grape</name>
    <dbReference type="NCBI Taxonomy" id="29760"/>
    <lineage>
        <taxon>Eukaryota</taxon>
        <taxon>Viridiplantae</taxon>
        <taxon>Streptophyta</taxon>
        <taxon>Embryophyta</taxon>
        <taxon>Tracheophyta</taxon>
        <taxon>Spermatophyta</taxon>
        <taxon>Magnoliopsida</taxon>
        <taxon>eudicotyledons</taxon>
        <taxon>Gunneridae</taxon>
        <taxon>Pentapetalae</taxon>
        <taxon>rosids</taxon>
        <taxon>Vitales</taxon>
        <taxon>Vitaceae</taxon>
        <taxon>Viteae</taxon>
        <taxon>Vitis</taxon>
    </lineage>
</organism>
<reference evidence="3" key="1">
    <citation type="journal article" date="2007" name="Nature">
        <title>The grapevine genome sequence suggests ancestral hexaploidization in major angiosperm phyla.</title>
        <authorList>
            <consortium name="The French-Italian Public Consortium for Grapevine Genome Characterization."/>
            <person name="Jaillon O."/>
            <person name="Aury J.-M."/>
            <person name="Noel B."/>
            <person name="Policriti A."/>
            <person name="Clepet C."/>
            <person name="Casagrande A."/>
            <person name="Choisne N."/>
            <person name="Aubourg S."/>
            <person name="Vitulo N."/>
            <person name="Jubin C."/>
            <person name="Vezzi A."/>
            <person name="Legeai F."/>
            <person name="Hugueney P."/>
            <person name="Dasilva C."/>
            <person name="Horner D."/>
            <person name="Mica E."/>
            <person name="Jublot D."/>
            <person name="Poulain J."/>
            <person name="Bruyere C."/>
            <person name="Billault A."/>
            <person name="Segurens B."/>
            <person name="Gouyvenoux M."/>
            <person name="Ugarte E."/>
            <person name="Cattonaro F."/>
            <person name="Anthouard V."/>
            <person name="Vico V."/>
            <person name="Del Fabbro C."/>
            <person name="Alaux M."/>
            <person name="Di Gaspero G."/>
            <person name="Dumas V."/>
            <person name="Felice N."/>
            <person name="Paillard S."/>
            <person name="Juman I."/>
            <person name="Moroldo M."/>
            <person name="Scalabrin S."/>
            <person name="Canaguier A."/>
            <person name="Le Clainche I."/>
            <person name="Malacrida G."/>
            <person name="Durand E."/>
            <person name="Pesole G."/>
            <person name="Laucou V."/>
            <person name="Chatelet P."/>
            <person name="Merdinoglu D."/>
            <person name="Delledonne M."/>
            <person name="Pezzotti M."/>
            <person name="Lecharny A."/>
            <person name="Scarpelli C."/>
            <person name="Artiguenave F."/>
            <person name="Pe M.E."/>
            <person name="Valle G."/>
            <person name="Morgante M."/>
            <person name="Caboche M."/>
            <person name="Adam-Blondon A.-F."/>
            <person name="Weissenbach J."/>
            <person name="Quetier F."/>
            <person name="Wincker P."/>
        </authorList>
    </citation>
    <scope>NUCLEOTIDE SEQUENCE [LARGE SCALE GENOMIC DNA]</scope>
    <source>
        <strain evidence="3">cv. Pinot noir / PN40024</strain>
    </source>
</reference>
<dbReference type="Proteomes" id="UP000009183">
    <property type="component" value="Chromosome 14"/>
</dbReference>
<sequence>MSHIGMYIMGWARFFRWACSACWNGLFHTSMLSATMFLFFILKETINFLTCELFSYFIIAEEPRLILHFGMGLSYSFLRDSQLMNRVGIAYIAQSGMQSQSQLYRSHIISKDLIFE</sequence>
<evidence type="ECO:0000313" key="3">
    <source>
        <dbReference type="Proteomes" id="UP000009183"/>
    </source>
</evidence>
<keyword evidence="1" id="KW-1133">Transmembrane helix</keyword>
<proteinExistence type="predicted"/>